<reference evidence="1 2" key="1">
    <citation type="submission" date="2013-04" db="EMBL/GenBank/DDBJ databases">
        <title>The Genome Sequence of Propionimicrobium lymphophilum ACS-093-V-SCH5.</title>
        <authorList>
            <consortium name="The Broad Institute Genomics Platform"/>
            <person name="Earl A."/>
            <person name="Ward D."/>
            <person name="Feldgarden M."/>
            <person name="Gevers D."/>
            <person name="Saerens B."/>
            <person name="Vaneechoutte M."/>
            <person name="Walker B."/>
            <person name="Young S."/>
            <person name="Zeng Q."/>
            <person name="Gargeya S."/>
            <person name="Fitzgerald M."/>
            <person name="Haas B."/>
            <person name="Abouelleil A."/>
            <person name="Allen A.W."/>
            <person name="Alvarado L."/>
            <person name="Arachchi H.M."/>
            <person name="Berlin A.M."/>
            <person name="Chapman S.B."/>
            <person name="Gainer-Dewar J."/>
            <person name="Goldberg J."/>
            <person name="Griggs A."/>
            <person name="Gujja S."/>
            <person name="Hansen M."/>
            <person name="Howarth C."/>
            <person name="Imamovic A."/>
            <person name="Ireland A."/>
            <person name="Larimer J."/>
            <person name="McCowan C."/>
            <person name="Murphy C."/>
            <person name="Pearson M."/>
            <person name="Poon T.W."/>
            <person name="Priest M."/>
            <person name="Roberts A."/>
            <person name="Saif S."/>
            <person name="Shea T."/>
            <person name="Sisk P."/>
            <person name="Sykes S."/>
            <person name="Wortman J."/>
            <person name="Nusbaum C."/>
            <person name="Birren B."/>
        </authorList>
    </citation>
    <scope>NUCLEOTIDE SEQUENCE [LARGE SCALE GENOMIC DNA]</scope>
    <source>
        <strain evidence="1 2">ACS-093-V-SCH5</strain>
    </source>
</reference>
<name>S2WXR7_9ACTN</name>
<evidence type="ECO:0000313" key="1">
    <source>
        <dbReference type="EMBL" id="EPD32569.1"/>
    </source>
</evidence>
<sequence length="238" mass="25657">MIDIKTLTAAGYKLFGLPPTTLVYSSGMKKWSQALGKIKTNEQLKFVIVAADKTFRDNFAFSLFQRNPGCVVEGQPHPMRSAGRILADLASSGFDAAWSNVCDTTIILAARRGAQPKEVDPAVLVDNPTAMALALLGTQLGFSAPDFLEVEVDGARAGWDGHEFFGDEQIVEAARRAVTFYDWVEIRGVPIQAGTDTVGRLVALHAFNPGQTLVIEGPQILTPEEYDGGVLAGQMSSR</sequence>
<dbReference type="HOGENOM" id="CLU_1165037_0_0_11"/>
<comment type="caution">
    <text evidence="1">The sequence shown here is derived from an EMBL/GenBank/DDBJ whole genome shotgun (WGS) entry which is preliminary data.</text>
</comment>
<accession>S2WXR7</accession>
<organism evidence="1 2">
    <name type="scientific">Propionimicrobium lymphophilum ACS-093-V-SCH5</name>
    <dbReference type="NCBI Taxonomy" id="883161"/>
    <lineage>
        <taxon>Bacteria</taxon>
        <taxon>Bacillati</taxon>
        <taxon>Actinomycetota</taxon>
        <taxon>Actinomycetes</taxon>
        <taxon>Propionibacteriales</taxon>
        <taxon>Propionibacteriaceae</taxon>
        <taxon>Propionimicrobium</taxon>
    </lineage>
</organism>
<dbReference type="AlphaFoldDB" id="S2WXR7"/>
<protein>
    <submittedName>
        <fullName evidence="1">Uncharacterized protein</fullName>
    </submittedName>
</protein>
<dbReference type="Proteomes" id="UP000014417">
    <property type="component" value="Unassembled WGS sequence"/>
</dbReference>
<keyword evidence="2" id="KW-1185">Reference proteome</keyword>
<gene>
    <name evidence="1" type="ORF">HMPREF9306_01268</name>
</gene>
<evidence type="ECO:0000313" key="2">
    <source>
        <dbReference type="Proteomes" id="UP000014417"/>
    </source>
</evidence>
<proteinExistence type="predicted"/>
<dbReference type="RefSeq" id="WP_016456098.1">
    <property type="nucleotide sequence ID" value="NZ_KE150269.1"/>
</dbReference>
<dbReference type="EMBL" id="AGZR01000008">
    <property type="protein sequence ID" value="EPD32569.1"/>
    <property type="molecule type" value="Genomic_DNA"/>
</dbReference>